<dbReference type="EMBL" id="JACAZH010000003">
    <property type="protein sequence ID" value="KAF7373780.1"/>
    <property type="molecule type" value="Genomic_DNA"/>
</dbReference>
<sequence>MDYAISEVFRQLPKEIKEFLLIYDISCQWVLHWIERFMKGEYLFLRDNLKLIAAVGKFHLGAHVLDCFWKFSLNFVEGSGQVDGEILETLWAALDKLVGSTRNMSRAHRQEVLDDHMNDSNWKKMCGAVAAIIGKMDRANEGLDSTEEAFEQLSLRVGASHIDKWEQEERDALEPGGIGWEIYKARTAKEPGLAEMCLQLTAEEKQKRGQLSGSVALIAEGLNIEQTQNKLRKFAASLGRHPTAAQRRDLIAKQDSLQKRQAKFEKSMLSFIRKHNSSDSDDSSDSDENTSEADGYGSDHDEIIAMSLSDWEEEDENGWEEEEGNLDETDIHTTIEAERMRLSLPSNLKRVQIQADLYAILQKQEATMREGQINDALRKLRLTLGAKAWMLRNKVRNARGGKGRTRAWDSVKTKEQEVQRHVQIYLQARAALQRMGMGAEWRPITKQDLAMPGDLVEPNRFGQRSSSLPWFWRIEDGGVLDEIQESPEINEFYRVNWLRAKARVARWTEEKKIVAHEMVWIVKSFKYFREQWADRVRKAGVEEPGLQAFAEKQIDLWDTFAKNAEEMFQWAKTTSKEERWRKKGPEVAMITVS</sequence>
<feature type="region of interest" description="Disordered" evidence="1">
    <location>
        <begin position="275"/>
        <end position="299"/>
    </location>
</feature>
<proteinExistence type="predicted"/>
<dbReference type="OrthoDB" id="3143151at2759"/>
<feature type="compositionally biased region" description="Acidic residues" evidence="1">
    <location>
        <begin position="279"/>
        <end position="291"/>
    </location>
</feature>
<keyword evidence="3" id="KW-1185">Reference proteome</keyword>
<dbReference type="PANTHER" id="PTHR33104">
    <property type="entry name" value="SI:DKEY-29D5.2"/>
    <property type="match status" value="1"/>
</dbReference>
<dbReference type="Pfam" id="PF18758">
    <property type="entry name" value="KDZ"/>
    <property type="match status" value="1"/>
</dbReference>
<accession>A0A8H7DGS5</accession>
<dbReference type="AlphaFoldDB" id="A0A8H7DGS5"/>
<dbReference type="InterPro" id="IPR040521">
    <property type="entry name" value="KDZ"/>
</dbReference>
<evidence type="ECO:0000313" key="2">
    <source>
        <dbReference type="EMBL" id="KAF7373780.1"/>
    </source>
</evidence>
<reference evidence="2" key="1">
    <citation type="submission" date="2020-05" db="EMBL/GenBank/DDBJ databases">
        <title>Mycena genomes resolve the evolution of fungal bioluminescence.</title>
        <authorList>
            <person name="Tsai I.J."/>
        </authorList>
    </citation>
    <scope>NUCLEOTIDE SEQUENCE</scope>
    <source>
        <strain evidence="2">160909Yilan</strain>
    </source>
</reference>
<evidence type="ECO:0000256" key="1">
    <source>
        <dbReference type="SAM" id="MobiDB-lite"/>
    </source>
</evidence>
<comment type="caution">
    <text evidence="2">The sequence shown here is derived from an EMBL/GenBank/DDBJ whole genome shotgun (WGS) entry which is preliminary data.</text>
</comment>
<gene>
    <name evidence="2" type="ORF">MSAN_00589700</name>
</gene>
<evidence type="ECO:0000313" key="3">
    <source>
        <dbReference type="Proteomes" id="UP000623467"/>
    </source>
</evidence>
<organism evidence="2 3">
    <name type="scientific">Mycena sanguinolenta</name>
    <dbReference type="NCBI Taxonomy" id="230812"/>
    <lineage>
        <taxon>Eukaryota</taxon>
        <taxon>Fungi</taxon>
        <taxon>Dikarya</taxon>
        <taxon>Basidiomycota</taxon>
        <taxon>Agaricomycotina</taxon>
        <taxon>Agaricomycetes</taxon>
        <taxon>Agaricomycetidae</taxon>
        <taxon>Agaricales</taxon>
        <taxon>Marasmiineae</taxon>
        <taxon>Mycenaceae</taxon>
        <taxon>Mycena</taxon>
    </lineage>
</organism>
<name>A0A8H7DGS5_9AGAR</name>
<protein>
    <submittedName>
        <fullName evidence="2">Uncharacterized protein</fullName>
    </submittedName>
</protein>
<dbReference type="Proteomes" id="UP000623467">
    <property type="component" value="Unassembled WGS sequence"/>
</dbReference>
<dbReference type="PANTHER" id="PTHR33104:SF2">
    <property type="entry name" value="CXC3 LIKE CYSTEINE CLUSTER DOMAIN-CONTAINING PROTEIN"/>
    <property type="match status" value="1"/>
</dbReference>